<feature type="compositionally biased region" description="Basic and acidic residues" evidence="1">
    <location>
        <begin position="672"/>
        <end position="683"/>
    </location>
</feature>
<evidence type="ECO:0000313" key="4">
    <source>
        <dbReference type="EMBL" id="CAG6676142.1"/>
    </source>
</evidence>
<evidence type="ECO:0000256" key="1">
    <source>
        <dbReference type="SAM" id="MobiDB-lite"/>
    </source>
</evidence>
<feature type="signal peptide" evidence="2">
    <location>
        <begin position="1"/>
        <end position="24"/>
    </location>
</feature>
<dbReference type="PANTHER" id="PTHR45784">
    <property type="entry name" value="C-TYPE LECTIN DOMAIN FAMILY 20 MEMBER A-RELATED"/>
    <property type="match status" value="1"/>
</dbReference>
<proteinExistence type="predicted"/>
<organism evidence="4">
    <name type="scientific">Cacopsylla melanoneura</name>
    <dbReference type="NCBI Taxonomy" id="428564"/>
    <lineage>
        <taxon>Eukaryota</taxon>
        <taxon>Metazoa</taxon>
        <taxon>Ecdysozoa</taxon>
        <taxon>Arthropoda</taxon>
        <taxon>Hexapoda</taxon>
        <taxon>Insecta</taxon>
        <taxon>Pterygota</taxon>
        <taxon>Neoptera</taxon>
        <taxon>Paraneoptera</taxon>
        <taxon>Hemiptera</taxon>
        <taxon>Sternorrhyncha</taxon>
        <taxon>Psylloidea</taxon>
        <taxon>Psyllidae</taxon>
        <taxon>Psyllinae</taxon>
        <taxon>Cacopsylla</taxon>
    </lineage>
</organism>
<dbReference type="Pfam" id="PF00059">
    <property type="entry name" value="Lectin_C"/>
    <property type="match status" value="1"/>
</dbReference>
<accession>A0A8D8WXG8</accession>
<dbReference type="InterPro" id="IPR016187">
    <property type="entry name" value="CTDL_fold"/>
</dbReference>
<feature type="chain" id="PRO_5035639093" description="C-type lectin domain-containing protein" evidence="2">
    <location>
        <begin position="25"/>
        <end position="1001"/>
    </location>
</feature>
<feature type="region of interest" description="Disordered" evidence="1">
    <location>
        <begin position="930"/>
        <end position="989"/>
    </location>
</feature>
<dbReference type="EMBL" id="HBUF01238728">
    <property type="protein sequence ID" value="CAG6676148.1"/>
    <property type="molecule type" value="Transcribed_RNA"/>
</dbReference>
<dbReference type="SUPFAM" id="SSF56436">
    <property type="entry name" value="C-type lectin-like"/>
    <property type="match status" value="1"/>
</dbReference>
<dbReference type="AlphaFoldDB" id="A0A8D8WXG8"/>
<dbReference type="InterPro" id="IPR016186">
    <property type="entry name" value="C-type_lectin-like/link_sf"/>
</dbReference>
<evidence type="ECO:0000256" key="2">
    <source>
        <dbReference type="SAM" id="SignalP"/>
    </source>
</evidence>
<feature type="compositionally biased region" description="Low complexity" evidence="1">
    <location>
        <begin position="935"/>
        <end position="964"/>
    </location>
</feature>
<dbReference type="EMBL" id="HBUF01238726">
    <property type="protein sequence ID" value="CAG6676142.1"/>
    <property type="molecule type" value="Transcribed_RNA"/>
</dbReference>
<dbReference type="SMART" id="SM00034">
    <property type="entry name" value="CLECT"/>
    <property type="match status" value="1"/>
</dbReference>
<feature type="compositionally biased region" description="Low complexity" evidence="1">
    <location>
        <begin position="394"/>
        <end position="414"/>
    </location>
</feature>
<dbReference type="PROSITE" id="PS50041">
    <property type="entry name" value="C_TYPE_LECTIN_2"/>
    <property type="match status" value="1"/>
</dbReference>
<name>A0A8D8WXG8_9HEMI</name>
<feature type="region of interest" description="Disordered" evidence="1">
    <location>
        <begin position="664"/>
        <end position="683"/>
    </location>
</feature>
<feature type="region of interest" description="Disordered" evidence="1">
    <location>
        <begin position="394"/>
        <end position="415"/>
    </location>
</feature>
<dbReference type="CDD" id="cd00037">
    <property type="entry name" value="CLECT"/>
    <property type="match status" value="1"/>
</dbReference>
<evidence type="ECO:0000259" key="3">
    <source>
        <dbReference type="PROSITE" id="PS50041"/>
    </source>
</evidence>
<sequence>MMSSRSVLCALLVLFGSFSSRVSAKRNIPGFTSIINVNITNQWLWPEDDSPVFYKHFYQKVTWQEAQSVCEYNRAKLVTVETSVQYDQVRAYLKELDVNNLVWIGLKKEASHFVWQDAKPLEGEGYWLESPPKEEQPLCAALDPWKDYRWKTFNCAGPEMATFICELPIPEWADHGFTGCMLDSLPSLTITYHPEDESVHLLHDCGLDGSRTVACKGTADKRDLMMLLHCNQNISTWYKGMWDSAISNRHRRSSSFPAEFTTPTHYVYANDFFDYEDGSSKTTADSKVVDDKAIEDNVITPIKGDTADLKGDNPASQDFMVGFAPEDLSFADEPIKALPLDNVPSIPDSDFEKPTVDGSIVYNSSTTETLSKLTVGTETQLVRSVNNTNNFVKTETSTPSLAPSSTTTIQTTTKGDTKGLKEMLLSGIEDTVKTVKNTAEKSKTVVEAAVEEFQSTLNNTKAKIENSLKTSSERTDKLKTISKESEEIKDDFLNKKSAVKRVVGESKSIMQNKEKSILGKLDTDKSIDKTIDFMREKSDSNKHSENYVKGGVQNLIDITPKKGFTSKTSMKENPRIKDVITSNIPLVPTTEKSTQNKFVNMTKNIIEKLETKASTAPEIRIPSTVEDVWPDISGHVLTSNEPMTNSNDVTKMLNKTSDNIASTISSSLSSTSKEDVSKTPKSNLEKVTEPVSLDVVDVSNFMNTMYNKYKDKIMEKEKENRNSTEIPLKNILSSTQKSEESTIKLFSKKNDVQSSTPVAPAIEKDLTHVVPKKHQDASPSLVILDSKGHSLNSNQFALNEDDSIDTDFFRTTENNLDTDPLFGNEIVISKKNIVASHKNATINNNRTVENQSTSRAQGSATTAKYERRNLPPVLMIDKVEQLNEAAGMAKSEATFTLMLAESTTTRSEATPPTTTVRTESQTIKKPLPAILGNQKPRTPTSTKTSPTTTSMASSTLTPATTTKKSIVEPVPDMPEKPKRSPLFSPSQHRSHYPYFLGRILG</sequence>
<feature type="domain" description="C-type lectin" evidence="3">
    <location>
        <begin position="54"/>
        <end position="155"/>
    </location>
</feature>
<reference evidence="4" key="1">
    <citation type="submission" date="2021-05" db="EMBL/GenBank/DDBJ databases">
        <authorList>
            <person name="Alioto T."/>
            <person name="Alioto T."/>
            <person name="Gomez Garrido J."/>
        </authorList>
    </citation>
    <scope>NUCLEOTIDE SEQUENCE</scope>
</reference>
<dbReference type="PANTHER" id="PTHR45784:SF5">
    <property type="entry name" value="C-TYPE LECTIN DOMAIN FAMILY 20 MEMBER A-RELATED"/>
    <property type="match status" value="1"/>
</dbReference>
<dbReference type="Gene3D" id="3.10.100.10">
    <property type="entry name" value="Mannose-Binding Protein A, subunit A"/>
    <property type="match status" value="1"/>
</dbReference>
<dbReference type="InterPro" id="IPR001304">
    <property type="entry name" value="C-type_lectin-like"/>
</dbReference>
<keyword evidence="2" id="KW-0732">Signal</keyword>
<protein>
    <recommendedName>
        <fullName evidence="3">C-type lectin domain-containing protein</fullName>
    </recommendedName>
</protein>